<reference evidence="1 2" key="1">
    <citation type="submission" date="2017-04" db="EMBL/GenBank/DDBJ databases">
        <title>Whole Genome Sequence of 1,4-Dioxane Degrading Bacterium Mycobacterium dioxanotrophicus PH-06.</title>
        <authorList>
            <person name="He Y."/>
        </authorList>
    </citation>
    <scope>NUCLEOTIDE SEQUENCE [LARGE SCALE GENOMIC DNA]</scope>
    <source>
        <strain evidence="1 2">PH-06</strain>
    </source>
</reference>
<accession>A0A1Y0C6R7</accession>
<protein>
    <submittedName>
        <fullName evidence="1">Uncharacterized protein</fullName>
    </submittedName>
</protein>
<dbReference type="OrthoDB" id="4732955at2"/>
<name>A0A1Y0C6R7_9MYCO</name>
<dbReference type="KEGG" id="mdx:BTO20_21600"/>
<dbReference type="RefSeq" id="WP_087078214.1">
    <property type="nucleotide sequence ID" value="NZ_CP020809.1"/>
</dbReference>
<dbReference type="Proteomes" id="UP000195331">
    <property type="component" value="Chromosome"/>
</dbReference>
<evidence type="ECO:0000313" key="2">
    <source>
        <dbReference type="Proteomes" id="UP000195331"/>
    </source>
</evidence>
<organism evidence="1 2">
    <name type="scientific">Mycobacterium dioxanotrophicus</name>
    <dbReference type="NCBI Taxonomy" id="482462"/>
    <lineage>
        <taxon>Bacteria</taxon>
        <taxon>Bacillati</taxon>
        <taxon>Actinomycetota</taxon>
        <taxon>Actinomycetes</taxon>
        <taxon>Mycobacteriales</taxon>
        <taxon>Mycobacteriaceae</taxon>
        <taxon>Mycobacterium</taxon>
    </lineage>
</organism>
<keyword evidence="2" id="KW-1185">Reference proteome</keyword>
<gene>
    <name evidence="1" type="ORF">BTO20_21600</name>
</gene>
<evidence type="ECO:0000313" key="1">
    <source>
        <dbReference type="EMBL" id="ART70787.1"/>
    </source>
</evidence>
<dbReference type="AlphaFoldDB" id="A0A1Y0C6R7"/>
<proteinExistence type="predicted"/>
<sequence>MTERASWLSGLVGRRSPVTGAELAWQLVDVTAGCFESTDRGLLVADIACENYLSAVGQLLRAAADSGLPLRLSLLSRINDWLDGYRGTPEEPALRQLVERVKLSTLQSLPERQTRE</sequence>
<dbReference type="EMBL" id="CP020809">
    <property type="protein sequence ID" value="ART70787.1"/>
    <property type="molecule type" value="Genomic_DNA"/>
</dbReference>